<dbReference type="EMBL" id="CAJNNV010029973">
    <property type="protein sequence ID" value="CAE8630892.1"/>
    <property type="molecule type" value="Genomic_DNA"/>
</dbReference>
<proteinExistence type="predicted"/>
<organism evidence="1 2">
    <name type="scientific">Polarella glacialis</name>
    <name type="common">Dinoflagellate</name>
    <dbReference type="NCBI Taxonomy" id="89957"/>
    <lineage>
        <taxon>Eukaryota</taxon>
        <taxon>Sar</taxon>
        <taxon>Alveolata</taxon>
        <taxon>Dinophyceae</taxon>
        <taxon>Suessiales</taxon>
        <taxon>Suessiaceae</taxon>
        <taxon>Polarella</taxon>
    </lineage>
</organism>
<keyword evidence="2" id="KW-1185">Reference proteome</keyword>
<gene>
    <name evidence="1" type="ORF">PGLA1383_LOCUS47067</name>
</gene>
<feature type="non-terminal residue" evidence="1">
    <location>
        <position position="137"/>
    </location>
</feature>
<reference evidence="1" key="1">
    <citation type="submission" date="2021-02" db="EMBL/GenBank/DDBJ databases">
        <authorList>
            <person name="Dougan E. K."/>
            <person name="Rhodes N."/>
            <person name="Thang M."/>
            <person name="Chan C."/>
        </authorList>
    </citation>
    <scope>NUCLEOTIDE SEQUENCE</scope>
</reference>
<evidence type="ECO:0000313" key="1">
    <source>
        <dbReference type="EMBL" id="CAE8630892.1"/>
    </source>
</evidence>
<accession>A0A813GZX4</accession>
<dbReference type="Proteomes" id="UP000654075">
    <property type="component" value="Unassembled WGS sequence"/>
</dbReference>
<evidence type="ECO:0000313" key="2">
    <source>
        <dbReference type="Proteomes" id="UP000654075"/>
    </source>
</evidence>
<dbReference type="AlphaFoldDB" id="A0A813GZX4"/>
<comment type="caution">
    <text evidence="1">The sequence shown here is derived from an EMBL/GenBank/DDBJ whole genome shotgun (WGS) entry which is preliminary data.</text>
</comment>
<name>A0A813GZX4_POLGL</name>
<sequence>MEDASRQGTASVFCARARWVRVHFHDVRVHFHDDPFLEPLEYFWNLDDHRRLETLPAGEEADWVFVKHKSAPSLEPDVAYYNSSLDLSSWLRPVADSSKVCAAWRHNFSEALRTAAVEEATLRARARPRLQPAEVAQ</sequence>
<protein>
    <submittedName>
        <fullName evidence="1">Uncharacterized protein</fullName>
    </submittedName>
</protein>